<dbReference type="PANTHER" id="PTHR31669">
    <property type="entry name" value="PROTEIN FAR1-RELATED SEQUENCE 10-RELATED"/>
    <property type="match status" value="1"/>
</dbReference>
<evidence type="ECO:0000256" key="5">
    <source>
        <dbReference type="PROSITE-ProRule" id="PRU00325"/>
    </source>
</evidence>
<protein>
    <recommendedName>
        <fullName evidence="6">Protein FAR1-RELATED SEQUENCE</fullName>
    </recommendedName>
</protein>
<dbReference type="InterPro" id="IPR006564">
    <property type="entry name" value="Znf_PMZ"/>
</dbReference>
<keyword evidence="4 6" id="KW-0862">Zinc</keyword>
<comment type="caution">
    <text evidence="8">The sequence shown here is derived from an EMBL/GenBank/DDBJ whole genome shotgun (WGS) entry which is preliminary data.</text>
</comment>
<evidence type="ECO:0000256" key="1">
    <source>
        <dbReference type="ARBA" id="ARBA00005889"/>
    </source>
</evidence>
<reference evidence="8 9" key="1">
    <citation type="submission" date="2023-12" db="EMBL/GenBank/DDBJ databases">
        <title>A high-quality genome assembly for Dillenia turbinata (Dilleniales).</title>
        <authorList>
            <person name="Chanderbali A."/>
        </authorList>
    </citation>
    <scope>NUCLEOTIDE SEQUENCE [LARGE SCALE GENOMIC DNA]</scope>
    <source>
        <strain evidence="8">LSX21</strain>
        <tissue evidence="8">Leaf</tissue>
    </source>
</reference>
<name>A0AAN8VDZ6_9MAGN</name>
<keyword evidence="6" id="KW-0539">Nucleus</keyword>
<comment type="similarity">
    <text evidence="1 6">Belongs to the FHY3/FAR1 family.</text>
</comment>
<proteinExistence type="inferred from homology"/>
<evidence type="ECO:0000256" key="4">
    <source>
        <dbReference type="ARBA" id="ARBA00022833"/>
    </source>
</evidence>
<organism evidence="8 9">
    <name type="scientific">Dillenia turbinata</name>
    <dbReference type="NCBI Taxonomy" id="194707"/>
    <lineage>
        <taxon>Eukaryota</taxon>
        <taxon>Viridiplantae</taxon>
        <taxon>Streptophyta</taxon>
        <taxon>Embryophyta</taxon>
        <taxon>Tracheophyta</taxon>
        <taxon>Spermatophyta</taxon>
        <taxon>Magnoliopsida</taxon>
        <taxon>eudicotyledons</taxon>
        <taxon>Gunneridae</taxon>
        <taxon>Pentapetalae</taxon>
        <taxon>Dilleniales</taxon>
        <taxon>Dilleniaceae</taxon>
        <taxon>Dillenia</taxon>
    </lineage>
</organism>
<dbReference type="Proteomes" id="UP001370490">
    <property type="component" value="Unassembled WGS sequence"/>
</dbReference>
<dbReference type="InterPro" id="IPR007527">
    <property type="entry name" value="Znf_SWIM"/>
</dbReference>
<dbReference type="SMART" id="SM00575">
    <property type="entry name" value="ZnF_PMZ"/>
    <property type="match status" value="1"/>
</dbReference>
<dbReference type="AlphaFoldDB" id="A0AAN8VDZ6"/>
<dbReference type="GO" id="GO:0006355">
    <property type="term" value="P:regulation of DNA-templated transcription"/>
    <property type="evidence" value="ECO:0007669"/>
    <property type="project" value="UniProtKB-UniRule"/>
</dbReference>
<feature type="domain" description="SWIM-type" evidence="7">
    <location>
        <begin position="181"/>
        <end position="217"/>
    </location>
</feature>
<comment type="function">
    <text evidence="6">Putative transcription activator involved in regulating light control of development.</text>
</comment>
<dbReference type="PANTHER" id="PTHR31669:SF88">
    <property type="entry name" value="PROTEIN FAR1-RELATED SEQUENCE"/>
    <property type="match status" value="1"/>
</dbReference>
<gene>
    <name evidence="8" type="ORF">RJ641_006138</name>
</gene>
<evidence type="ECO:0000313" key="8">
    <source>
        <dbReference type="EMBL" id="KAK6927547.1"/>
    </source>
</evidence>
<evidence type="ECO:0000313" key="9">
    <source>
        <dbReference type="Proteomes" id="UP001370490"/>
    </source>
</evidence>
<comment type="subcellular location">
    <subcellularLocation>
        <location evidence="6">Nucleus</location>
    </subcellularLocation>
</comment>
<evidence type="ECO:0000256" key="6">
    <source>
        <dbReference type="RuleBase" id="RU367018"/>
    </source>
</evidence>
<dbReference type="GO" id="GO:0005634">
    <property type="term" value="C:nucleus"/>
    <property type="evidence" value="ECO:0007669"/>
    <property type="project" value="UniProtKB-SubCell"/>
</dbReference>
<dbReference type="EMBL" id="JBAMMX010000014">
    <property type="protein sequence ID" value="KAK6927547.1"/>
    <property type="molecule type" value="Genomic_DNA"/>
</dbReference>
<evidence type="ECO:0000259" key="7">
    <source>
        <dbReference type="PROSITE" id="PS50966"/>
    </source>
</evidence>
<evidence type="ECO:0000256" key="2">
    <source>
        <dbReference type="ARBA" id="ARBA00022723"/>
    </source>
</evidence>
<sequence length="301" mass="35230">MILAGKKAQEPARVTEVYTIKLYRNAAVDGQSNGFSNSDERDSQHPVDHSKHLELTEGDAHAVYNYFCRMKLTNPNFFYLMDLDDEGRLRNVFWADPRSRDAYRYFCDTIAIDTTSLANKFELPLLSKIYTKEIFKRFQSEVEGMYSCFNTRQVNANGQIITYIVKERVEAVGSEKEVKYFEVLYETSQVDIRCICSLFNFKGYLCRHALNVLNYNGVEEIPARYILPRWSKDFKRKFPLDHALHNADVNSPMYWYNTLYNYAIQVVVEGAQFEEHYKLALQQVQELLKKFSLLEDDSVKL</sequence>
<dbReference type="PROSITE" id="PS50966">
    <property type="entry name" value="ZF_SWIM"/>
    <property type="match status" value="1"/>
</dbReference>
<evidence type="ECO:0000256" key="3">
    <source>
        <dbReference type="ARBA" id="ARBA00022771"/>
    </source>
</evidence>
<dbReference type="InterPro" id="IPR031052">
    <property type="entry name" value="FHY3/FAR1"/>
</dbReference>
<dbReference type="Pfam" id="PF04434">
    <property type="entry name" value="SWIM"/>
    <property type="match status" value="1"/>
</dbReference>
<keyword evidence="3 5" id="KW-0863">Zinc-finger</keyword>
<dbReference type="GO" id="GO:0008270">
    <property type="term" value="F:zinc ion binding"/>
    <property type="evidence" value="ECO:0007669"/>
    <property type="project" value="UniProtKB-UniRule"/>
</dbReference>
<accession>A0AAN8VDZ6</accession>
<keyword evidence="2 6" id="KW-0479">Metal-binding</keyword>
<keyword evidence="9" id="KW-1185">Reference proteome</keyword>